<dbReference type="Proteomes" id="UP000267187">
    <property type="component" value="Unassembled WGS sequence"/>
</dbReference>
<dbReference type="PANTHER" id="PTHR23291:SF115">
    <property type="entry name" value="MODULATOR OF FTSH PROTEASE YCCA"/>
    <property type="match status" value="1"/>
</dbReference>
<keyword evidence="3" id="KW-1003">Cell membrane</keyword>
<proteinExistence type="inferred from homology"/>
<evidence type="ECO:0000256" key="1">
    <source>
        <dbReference type="ARBA" id="ARBA00004651"/>
    </source>
</evidence>
<keyword evidence="8" id="KW-0645">Protease</keyword>
<comment type="subcellular location">
    <subcellularLocation>
        <location evidence="1">Cell membrane</location>
        <topology evidence="1">Multi-pass membrane protein</topology>
    </subcellularLocation>
</comment>
<feature type="transmembrane region" description="Helical" evidence="7">
    <location>
        <begin position="138"/>
        <end position="159"/>
    </location>
</feature>
<keyword evidence="4 7" id="KW-0812">Transmembrane</keyword>
<evidence type="ECO:0000256" key="7">
    <source>
        <dbReference type="RuleBase" id="RU004379"/>
    </source>
</evidence>
<evidence type="ECO:0000313" key="8">
    <source>
        <dbReference type="EMBL" id="RMA81077.1"/>
    </source>
</evidence>
<evidence type="ECO:0000313" key="9">
    <source>
        <dbReference type="Proteomes" id="UP000267187"/>
    </source>
</evidence>
<dbReference type="OrthoDB" id="9813298at2"/>
<dbReference type="GO" id="GO:0005886">
    <property type="term" value="C:plasma membrane"/>
    <property type="evidence" value="ECO:0007669"/>
    <property type="project" value="UniProtKB-SubCell"/>
</dbReference>
<keyword evidence="9" id="KW-1185">Reference proteome</keyword>
<keyword evidence="8" id="KW-0378">Hydrolase</keyword>
<dbReference type="Pfam" id="PF01027">
    <property type="entry name" value="Bax1-I"/>
    <property type="match status" value="1"/>
</dbReference>
<dbReference type="GO" id="GO:0008233">
    <property type="term" value="F:peptidase activity"/>
    <property type="evidence" value="ECO:0007669"/>
    <property type="project" value="UniProtKB-KW"/>
</dbReference>
<evidence type="ECO:0000256" key="6">
    <source>
        <dbReference type="ARBA" id="ARBA00023136"/>
    </source>
</evidence>
<organism evidence="8 9">
    <name type="scientific">Umboniibacter marinipuniceus</name>
    <dbReference type="NCBI Taxonomy" id="569599"/>
    <lineage>
        <taxon>Bacteria</taxon>
        <taxon>Pseudomonadati</taxon>
        <taxon>Pseudomonadota</taxon>
        <taxon>Gammaproteobacteria</taxon>
        <taxon>Cellvibrionales</taxon>
        <taxon>Cellvibrionaceae</taxon>
        <taxon>Umboniibacter</taxon>
    </lineage>
</organism>
<keyword evidence="5 7" id="KW-1133">Transmembrane helix</keyword>
<feature type="transmembrane region" description="Helical" evidence="7">
    <location>
        <begin position="196"/>
        <end position="219"/>
    </location>
</feature>
<comment type="similarity">
    <text evidence="2 7">Belongs to the BI1 family.</text>
</comment>
<feature type="transmembrane region" description="Helical" evidence="7">
    <location>
        <begin position="24"/>
        <end position="44"/>
    </location>
</feature>
<reference evidence="8 9" key="1">
    <citation type="submission" date="2018-10" db="EMBL/GenBank/DDBJ databases">
        <title>Genomic Encyclopedia of Type Strains, Phase IV (KMG-IV): sequencing the most valuable type-strain genomes for metagenomic binning, comparative biology and taxonomic classification.</title>
        <authorList>
            <person name="Goeker M."/>
        </authorList>
    </citation>
    <scope>NUCLEOTIDE SEQUENCE [LARGE SCALE GENOMIC DNA]</scope>
    <source>
        <strain evidence="8 9">DSM 25080</strain>
    </source>
</reference>
<dbReference type="PANTHER" id="PTHR23291">
    <property type="entry name" value="BAX INHIBITOR-RELATED"/>
    <property type="match status" value="1"/>
</dbReference>
<keyword evidence="6 7" id="KW-0472">Membrane</keyword>
<dbReference type="RefSeq" id="WP_121876241.1">
    <property type="nucleotide sequence ID" value="NZ_REFJ01000002.1"/>
</dbReference>
<dbReference type="GO" id="GO:0006508">
    <property type="term" value="P:proteolysis"/>
    <property type="evidence" value="ECO:0007669"/>
    <property type="project" value="UniProtKB-KW"/>
</dbReference>
<accession>A0A3M0A965</accession>
<feature type="transmembrane region" description="Helical" evidence="7">
    <location>
        <begin position="165"/>
        <end position="184"/>
    </location>
</feature>
<name>A0A3M0A965_9GAMM</name>
<dbReference type="EMBL" id="REFJ01000002">
    <property type="protein sequence ID" value="RMA81077.1"/>
    <property type="molecule type" value="Genomic_DNA"/>
</dbReference>
<dbReference type="AlphaFoldDB" id="A0A3M0A965"/>
<sequence>MQDQISNYAQPSALATNKVLRNTYMLLSMTLAFSAICAGGAMAIGLGRGAALMMMIAAIALVWFVLPRTANSSAGLGVVFLFTGLLGASLGPTINAYLGLAGGAQIVLQALGGTAFIFLALSAYVITSKKDFSFMGGFLFVGLMVIVVASLGGLVASLMGVNVSVFSLAISGASVLLFSGFILYDTSRIINGGETNYIMATVSLYLSIYNIFVHLLHLLGAMNDD</sequence>
<evidence type="ECO:0000256" key="3">
    <source>
        <dbReference type="ARBA" id="ARBA00022475"/>
    </source>
</evidence>
<feature type="transmembrane region" description="Helical" evidence="7">
    <location>
        <begin position="50"/>
        <end position="66"/>
    </location>
</feature>
<protein>
    <submittedName>
        <fullName evidence="8">Modulator of FtsH protease</fullName>
    </submittedName>
</protein>
<evidence type="ECO:0000256" key="2">
    <source>
        <dbReference type="ARBA" id="ARBA00010350"/>
    </source>
</evidence>
<feature type="transmembrane region" description="Helical" evidence="7">
    <location>
        <begin position="106"/>
        <end position="126"/>
    </location>
</feature>
<evidence type="ECO:0000256" key="4">
    <source>
        <dbReference type="ARBA" id="ARBA00022692"/>
    </source>
</evidence>
<comment type="caution">
    <text evidence="8">The sequence shown here is derived from an EMBL/GenBank/DDBJ whole genome shotgun (WGS) entry which is preliminary data.</text>
</comment>
<gene>
    <name evidence="8" type="ORF">DFR27_0869</name>
</gene>
<evidence type="ECO:0000256" key="5">
    <source>
        <dbReference type="ARBA" id="ARBA00022989"/>
    </source>
</evidence>
<dbReference type="CDD" id="cd10433">
    <property type="entry name" value="YccA_like"/>
    <property type="match status" value="1"/>
</dbReference>
<feature type="transmembrane region" description="Helical" evidence="7">
    <location>
        <begin position="78"/>
        <end position="100"/>
    </location>
</feature>
<dbReference type="InterPro" id="IPR006214">
    <property type="entry name" value="Bax_inhibitor_1-related"/>
</dbReference>